<keyword evidence="2" id="KW-1185">Reference proteome</keyword>
<name>A0ABR0BBR6_PURLI</name>
<dbReference type="EMBL" id="JAWRVI010000616">
    <property type="protein sequence ID" value="KAK4061471.1"/>
    <property type="molecule type" value="Genomic_DNA"/>
</dbReference>
<evidence type="ECO:0000313" key="2">
    <source>
        <dbReference type="Proteomes" id="UP001287286"/>
    </source>
</evidence>
<evidence type="ECO:0000313" key="1">
    <source>
        <dbReference type="EMBL" id="KAK4061471.1"/>
    </source>
</evidence>
<sequence length="258" mass="27964">MALPFAAAEAVHDPGSTCSLLSAPFSGSTLFGGTLFSSPGNTHFSPLGNTHFSPLSNTVFSCPDNTLLSSPDNTLCSYPGTTDNTIFSYPGNTILSSPDSTLFSSPDNTYFSSPDNTLCSYPGTTDHTIFSYPGNTIFSYPGRTYFSAPGDTRSSSAGDILFWTHPLLVPRHILLCGHPFLCRQQTSLQPILPGVRFLYSRTYSHFLVPIHSPSTPREALGARTRFPRHFTQVACIQLILHLCRSTALDGTTRRGGKQ</sequence>
<protein>
    <submittedName>
        <fullName evidence="1">Uncharacterized protein</fullName>
    </submittedName>
</protein>
<reference evidence="1 2" key="1">
    <citation type="journal article" date="2024" name="Microbiol. Resour. Announc.">
        <title>Genome annotations for the ascomycete fungi Trichoderma harzianum, Trichoderma aggressivum, and Purpureocillium lilacinum.</title>
        <authorList>
            <person name="Beijen E.P.W."/>
            <person name="Ohm R.A."/>
        </authorList>
    </citation>
    <scope>NUCLEOTIDE SEQUENCE [LARGE SCALE GENOMIC DNA]</scope>
    <source>
        <strain evidence="1 2">CBS 150709</strain>
    </source>
</reference>
<accession>A0ABR0BBR6</accession>
<dbReference type="Proteomes" id="UP001287286">
    <property type="component" value="Unassembled WGS sequence"/>
</dbReference>
<proteinExistence type="predicted"/>
<gene>
    <name evidence="1" type="ORF">Purlil1_14260</name>
</gene>
<comment type="caution">
    <text evidence="1">The sequence shown here is derived from an EMBL/GenBank/DDBJ whole genome shotgun (WGS) entry which is preliminary data.</text>
</comment>
<organism evidence="1 2">
    <name type="scientific">Purpureocillium lilacinum</name>
    <name type="common">Paecilomyces lilacinus</name>
    <dbReference type="NCBI Taxonomy" id="33203"/>
    <lineage>
        <taxon>Eukaryota</taxon>
        <taxon>Fungi</taxon>
        <taxon>Dikarya</taxon>
        <taxon>Ascomycota</taxon>
        <taxon>Pezizomycotina</taxon>
        <taxon>Sordariomycetes</taxon>
        <taxon>Hypocreomycetidae</taxon>
        <taxon>Hypocreales</taxon>
        <taxon>Ophiocordycipitaceae</taxon>
        <taxon>Purpureocillium</taxon>
    </lineage>
</organism>